<dbReference type="STRING" id="1123401.GCA_000621325_02441"/>
<dbReference type="NCBIfam" id="NF008009">
    <property type="entry name" value="PRK10738.1"/>
    <property type="match status" value="1"/>
</dbReference>
<name>A0A1Y1QLD8_9GAMM</name>
<organism evidence="1 2">
    <name type="scientific">Thiothrix lacustris</name>
    <dbReference type="NCBI Taxonomy" id="525917"/>
    <lineage>
        <taxon>Bacteria</taxon>
        <taxon>Pseudomonadati</taxon>
        <taxon>Pseudomonadota</taxon>
        <taxon>Gammaproteobacteria</taxon>
        <taxon>Thiotrichales</taxon>
        <taxon>Thiotrichaceae</taxon>
        <taxon>Thiothrix</taxon>
    </lineage>
</organism>
<evidence type="ECO:0000313" key="2">
    <source>
        <dbReference type="Proteomes" id="UP000192491"/>
    </source>
</evidence>
<dbReference type="PANTHER" id="PTHR34352">
    <property type="entry name" value="PROTEIN YHFA"/>
    <property type="match status" value="1"/>
</dbReference>
<dbReference type="Gene3D" id="3.30.300.20">
    <property type="match status" value="1"/>
</dbReference>
<sequence>MKARVKWLDNMSFVGESGSGHAVVMDGAPEFGGRNLGMRPMEMLLLGLGGCSSFDVVLILQKSKQQVLDCEVLMEAERADKAPKVFTRIHLHFVVSGRNLSPEKVERAVKLSAEKYCSASIMLGKTAEITHDFEVCEAP</sequence>
<dbReference type="InterPro" id="IPR036102">
    <property type="entry name" value="OsmC/Ohrsf"/>
</dbReference>
<dbReference type="Proteomes" id="UP000192491">
    <property type="component" value="Unassembled WGS sequence"/>
</dbReference>
<accession>A0A1Y1QLD8</accession>
<dbReference type="SUPFAM" id="SSF82784">
    <property type="entry name" value="OsmC-like"/>
    <property type="match status" value="1"/>
</dbReference>
<dbReference type="Gene3D" id="2.20.25.10">
    <property type="match status" value="1"/>
</dbReference>
<dbReference type="PANTHER" id="PTHR34352:SF1">
    <property type="entry name" value="PROTEIN YHFA"/>
    <property type="match status" value="1"/>
</dbReference>
<evidence type="ECO:0000313" key="1">
    <source>
        <dbReference type="EMBL" id="OQX08499.1"/>
    </source>
</evidence>
<dbReference type="InterPro" id="IPR003718">
    <property type="entry name" value="OsmC/Ohr_fam"/>
</dbReference>
<dbReference type="InterPro" id="IPR015946">
    <property type="entry name" value="KH_dom-like_a/b"/>
</dbReference>
<comment type="caution">
    <text evidence="1">The sequence shown here is derived from an EMBL/GenBank/DDBJ whole genome shotgun (WGS) entry which is preliminary data.</text>
</comment>
<dbReference type="eggNOG" id="COG1765">
    <property type="taxonomic scope" value="Bacteria"/>
</dbReference>
<gene>
    <name evidence="1" type="ORF">BWK73_25290</name>
</gene>
<dbReference type="AlphaFoldDB" id="A0A1Y1QLD8"/>
<dbReference type="Pfam" id="PF02566">
    <property type="entry name" value="OsmC"/>
    <property type="match status" value="1"/>
</dbReference>
<protein>
    <submittedName>
        <fullName evidence="1">Peroxiredoxin</fullName>
    </submittedName>
</protein>
<reference evidence="1 2" key="1">
    <citation type="submission" date="2017-01" db="EMBL/GenBank/DDBJ databases">
        <title>Novel large sulfur bacteria in the metagenomes of groundwater-fed chemosynthetic microbial mats in the Lake Huron basin.</title>
        <authorList>
            <person name="Sharrar A.M."/>
            <person name="Flood B.E."/>
            <person name="Bailey J.V."/>
            <person name="Jones D.S."/>
            <person name="Biddanda B."/>
            <person name="Ruberg S.A."/>
            <person name="Marcus D.N."/>
            <person name="Dick G.J."/>
        </authorList>
    </citation>
    <scope>NUCLEOTIDE SEQUENCE [LARGE SCALE GENOMIC DNA]</scope>
    <source>
        <strain evidence="1">A8</strain>
    </source>
</reference>
<proteinExistence type="predicted"/>
<dbReference type="EMBL" id="MTEJ01000173">
    <property type="protein sequence ID" value="OQX08499.1"/>
    <property type="molecule type" value="Genomic_DNA"/>
</dbReference>